<reference evidence="24" key="1">
    <citation type="submission" date="2015-10" db="EMBL/GenBank/DDBJ databases">
        <authorList>
            <person name="Regsiter A."/>
            <person name="william w."/>
        </authorList>
    </citation>
    <scope>NUCLEOTIDE SEQUENCE</scope>
    <source>
        <strain evidence="24">Montdore</strain>
    </source>
</reference>
<keyword evidence="15 22" id="KW-0472">Membrane</keyword>
<evidence type="ECO:0000256" key="7">
    <source>
        <dbReference type="ARBA" id="ARBA00022574"/>
    </source>
</evidence>
<dbReference type="Pfam" id="PF12349">
    <property type="entry name" value="Sterol-sensing"/>
    <property type="match status" value="1"/>
</dbReference>
<dbReference type="InterPro" id="IPR053958">
    <property type="entry name" value="HMGCR/SNAP/NPC1-like_SSD"/>
</dbReference>
<keyword evidence="9" id="KW-0677">Repeat</keyword>
<dbReference type="EMBL" id="LN891139">
    <property type="protein sequence ID" value="CUS08336.1"/>
    <property type="molecule type" value="Genomic_DNA"/>
</dbReference>
<evidence type="ECO:0000256" key="2">
    <source>
        <dbReference type="ARBA" id="ARBA00004557"/>
    </source>
</evidence>
<evidence type="ECO:0000256" key="4">
    <source>
        <dbReference type="ARBA" id="ARBA00007410"/>
    </source>
</evidence>
<evidence type="ECO:0000256" key="9">
    <source>
        <dbReference type="ARBA" id="ARBA00022737"/>
    </source>
</evidence>
<dbReference type="PROSITE" id="PS50082">
    <property type="entry name" value="WD_REPEATS_2"/>
    <property type="match status" value="1"/>
</dbReference>
<feature type="compositionally biased region" description="Basic residues" evidence="21">
    <location>
        <begin position="1140"/>
        <end position="1149"/>
    </location>
</feature>
<feature type="transmembrane region" description="Helical" evidence="22">
    <location>
        <begin position="435"/>
        <end position="456"/>
    </location>
</feature>
<feature type="transmembrane region" description="Helical" evidence="22">
    <location>
        <begin position="40"/>
        <end position="61"/>
    </location>
</feature>
<dbReference type="GO" id="GO:0005789">
    <property type="term" value="C:endoplasmic reticulum membrane"/>
    <property type="evidence" value="ECO:0007669"/>
    <property type="project" value="UniProtKB-SubCell"/>
</dbReference>
<feature type="transmembrane region" description="Helical" evidence="22">
    <location>
        <begin position="302"/>
        <end position="319"/>
    </location>
</feature>
<keyword evidence="6" id="KW-0153">Cholesterol metabolism</keyword>
<feature type="compositionally biased region" description="Basic residues" evidence="21">
    <location>
        <begin position="1046"/>
        <end position="1055"/>
    </location>
</feature>
<evidence type="ECO:0000256" key="14">
    <source>
        <dbReference type="ARBA" id="ARBA00023121"/>
    </source>
</evidence>
<sequence length="1149" mass="126390">MFWALISPFRHTAEPPRLSPTSPLRIFFQGHGETVARHPVITIVTSVIFAVILCYPFPFFYSAAAPGLPSVPHHVWTSARPFSSSHTIPDIGIKQAWIQGSYMEALKLDVVEEALRIQQMLLGPDVSCSSPSGSGMFTETTGPGSGGGGGDSSNGDAGLDGGSSDMRGNSSNPGMGTGMFFHSPLLYWNCSLSAIKNDPNLIMTVNKGFTKRSPANVTLRWGSVFAGKKFHHNQLIKADALVISLFYRLDSSAGELWDQRAAVLAQEVDVHGRCDVYPSDGKEKGSTLYEFRFQPMSKLDNFMLAGCYLLTLAYLTISLRNLRAVKSRLGLIAAVLTQMAFSVLSSFTILAFFKVPVSHVPREVFPFVVIVIGSENMFRLINAVLETPAEQPTTSRIAIALGDVGFLSSVAVGTDLMLLFIIGQFSVPAVREFCTFAGVALATDFFLHLTFFLAVLSVDVRRLELQDSLDRLSFSKPESYNGRTDPEEGQSKSGELVMQRAMPMSTRIAGSVILICFLVALNMHFLENQSPLRTVISLCEMVTNRGGTRLTDSPGPSPSPIMPINVARTPTAWLKRQDQLTGKELIGVVKPGAYRMVAKAYDPIFFVLRGSSRSKIPGLWPSLVSAVAVDSVKEYMQGFILTVIIVVAAVTLLMNHLLMKDITADMVEAPENEGPSLTCQTLYEGHSLDVVMLAASPRGVVVSVGLDRRIVVWQLKTMWQLPSKDIIRPTCSQHSLWPIIAIALDEKGEWLAIAPRQGSVSIWSIKEATFKPSVSIELGGHQPSAFFFEPRNHGDGPRLIVLRHDGWLSEVCIGTGNSVHHRVCTGVVVSCSHGGFTPRLPLRVVTACQRGKIFVTSKSTGEWNSGQLSLLEQPVIPPIPDPSENCTILPLSSLGMIVTSRSCNVDLVDLLSGSVIRTFQTGQFRPNSLRVFHANRRTCLYCGCPAVLSFSIAYSERESGMFIMHTWFSSRGRMRDICLRAERDRRERKCSGFESAVESTHWLENVEAWEPTNLNLVAGIRRREAIQEESSSDDCEPLSPHQASSLRRRKKMGKKHSTEDDDEWEAWTMHADGVVTSYPLSDSAAEESDESLLVSRAGPVCRVGQRSVAVGFGNTVKLLAVGHERYEGQDDNDDIFQISRKARPHHHRR</sequence>
<dbReference type="SMART" id="SM00320">
    <property type="entry name" value="WD40"/>
    <property type="match status" value="2"/>
</dbReference>
<evidence type="ECO:0000256" key="5">
    <source>
        <dbReference type="ARBA" id="ARBA00019541"/>
    </source>
</evidence>
<evidence type="ECO:0000256" key="19">
    <source>
        <dbReference type="ARBA" id="ARBA00045958"/>
    </source>
</evidence>
<keyword evidence="11 22" id="KW-1133">Transmembrane helix</keyword>
<dbReference type="PANTHER" id="PTHR46378:SF1">
    <property type="entry name" value="STEROL REGULATORY ELEMENT-BINDING PROTEIN CLEAVAGE-ACTIVATING PROTEIN"/>
    <property type="match status" value="1"/>
</dbReference>
<dbReference type="InterPro" id="IPR036322">
    <property type="entry name" value="WD40_repeat_dom_sf"/>
</dbReference>
<keyword evidence="12" id="KW-0333">Golgi apparatus</keyword>
<feature type="compositionally biased region" description="Polar residues" evidence="21">
    <location>
        <begin position="128"/>
        <end position="141"/>
    </location>
</feature>
<accession>A0A292PLE7</accession>
<dbReference type="InterPro" id="IPR015943">
    <property type="entry name" value="WD40/YVTN_repeat-like_dom_sf"/>
</dbReference>
<evidence type="ECO:0000256" key="10">
    <source>
        <dbReference type="ARBA" id="ARBA00022824"/>
    </source>
</evidence>
<keyword evidence="10" id="KW-0256">Endoplasmic reticulum</keyword>
<dbReference type="InterPro" id="IPR000731">
    <property type="entry name" value="SSD"/>
</dbReference>
<evidence type="ECO:0000256" key="11">
    <source>
        <dbReference type="ARBA" id="ARBA00022989"/>
    </source>
</evidence>
<feature type="transmembrane region" description="Helical" evidence="22">
    <location>
        <begin position="397"/>
        <end position="423"/>
    </location>
</feature>
<feature type="transmembrane region" description="Helical" evidence="22">
    <location>
        <begin position="331"/>
        <end position="353"/>
    </location>
</feature>
<dbReference type="AlphaFoldDB" id="A0A292PLE7"/>
<keyword evidence="18" id="KW-0753">Steroid metabolism</keyword>
<dbReference type="SUPFAM" id="SSF50978">
    <property type="entry name" value="WD40 repeat-like"/>
    <property type="match status" value="1"/>
</dbReference>
<name>A0A292PLE7_9PEZI</name>
<evidence type="ECO:0000256" key="12">
    <source>
        <dbReference type="ARBA" id="ARBA00023034"/>
    </source>
</evidence>
<dbReference type="SUPFAM" id="SSF82866">
    <property type="entry name" value="Multidrug efflux transporter AcrB transmembrane domain"/>
    <property type="match status" value="1"/>
</dbReference>
<feature type="region of interest" description="Disordered" evidence="21">
    <location>
        <begin position="1028"/>
        <end position="1061"/>
    </location>
</feature>
<feature type="transmembrane region" description="Helical" evidence="22">
    <location>
        <begin position="508"/>
        <end position="526"/>
    </location>
</feature>
<evidence type="ECO:0000256" key="13">
    <source>
        <dbReference type="ARBA" id="ARBA00023098"/>
    </source>
</evidence>
<dbReference type="GO" id="GO:0045540">
    <property type="term" value="P:regulation of cholesterol biosynthetic process"/>
    <property type="evidence" value="ECO:0007669"/>
    <property type="project" value="TreeGrafter"/>
</dbReference>
<evidence type="ECO:0000256" key="17">
    <source>
        <dbReference type="ARBA" id="ARBA00023180"/>
    </source>
</evidence>
<feature type="transmembrane region" description="Helical" evidence="22">
    <location>
        <begin position="639"/>
        <end position="658"/>
    </location>
</feature>
<dbReference type="GO" id="GO:0012507">
    <property type="term" value="C:ER to Golgi transport vesicle membrane"/>
    <property type="evidence" value="ECO:0007669"/>
    <property type="project" value="UniProtKB-SubCell"/>
</dbReference>
<dbReference type="GO" id="GO:0032934">
    <property type="term" value="F:sterol binding"/>
    <property type="evidence" value="ECO:0007669"/>
    <property type="project" value="InterPro"/>
</dbReference>
<protein>
    <recommendedName>
        <fullName evidence="5">Sterol regulatory element-binding protein cleavage-activating protein</fullName>
    </recommendedName>
</protein>
<evidence type="ECO:0000256" key="20">
    <source>
        <dbReference type="PROSITE-ProRule" id="PRU00221"/>
    </source>
</evidence>
<dbReference type="GO" id="GO:0032933">
    <property type="term" value="P:SREBP signaling pathway"/>
    <property type="evidence" value="ECO:0007669"/>
    <property type="project" value="InterPro"/>
</dbReference>
<evidence type="ECO:0000256" key="6">
    <source>
        <dbReference type="ARBA" id="ARBA00022548"/>
    </source>
</evidence>
<evidence type="ECO:0000256" key="3">
    <source>
        <dbReference type="ARBA" id="ARBA00004653"/>
    </source>
</evidence>
<gene>
    <name evidence="24" type="ORF">GSTUAT00007579001</name>
</gene>
<keyword evidence="14" id="KW-0446">Lipid-binding</keyword>
<comment type="subcellular location">
    <subcellularLocation>
        <location evidence="2">Cytoplasmic vesicle</location>
        <location evidence="2">COPII-coated vesicle membrane</location>
        <topology evidence="2">Multi-pass membrane protein</topology>
    </subcellularLocation>
    <subcellularLocation>
        <location evidence="1">Endoplasmic reticulum membrane</location>
        <topology evidence="1">Multi-pass membrane protein</topology>
    </subcellularLocation>
    <subcellularLocation>
        <location evidence="3">Golgi apparatus membrane</location>
        <topology evidence="3">Multi-pass membrane protein</topology>
    </subcellularLocation>
</comment>
<evidence type="ECO:0000313" key="25">
    <source>
        <dbReference type="Proteomes" id="UP001412239"/>
    </source>
</evidence>
<dbReference type="PROSITE" id="PS50156">
    <property type="entry name" value="SSD"/>
    <property type="match status" value="1"/>
</dbReference>
<dbReference type="PANTHER" id="PTHR46378">
    <property type="entry name" value="STEROL REGULATORY ELEMENT-BINDING PROTEIN CLEAVAGE-ACTIVATING PROTEIN"/>
    <property type="match status" value="1"/>
</dbReference>
<keyword evidence="17" id="KW-0325">Glycoprotein</keyword>
<keyword evidence="16" id="KW-1207">Sterol metabolism</keyword>
<keyword evidence="8 22" id="KW-0812">Transmembrane</keyword>
<evidence type="ECO:0000256" key="16">
    <source>
        <dbReference type="ARBA" id="ARBA00023166"/>
    </source>
</evidence>
<feature type="repeat" description="WD" evidence="20">
    <location>
        <begin position="683"/>
        <end position="717"/>
    </location>
</feature>
<evidence type="ECO:0000256" key="18">
    <source>
        <dbReference type="ARBA" id="ARBA00023221"/>
    </source>
</evidence>
<evidence type="ECO:0000256" key="22">
    <source>
        <dbReference type="SAM" id="Phobius"/>
    </source>
</evidence>
<evidence type="ECO:0000256" key="21">
    <source>
        <dbReference type="SAM" id="MobiDB-lite"/>
    </source>
</evidence>
<keyword evidence="13" id="KW-0443">Lipid metabolism</keyword>
<proteinExistence type="inferred from homology"/>
<evidence type="ECO:0000256" key="15">
    <source>
        <dbReference type="ARBA" id="ARBA00023136"/>
    </source>
</evidence>
<feature type="compositionally biased region" description="Low complexity" evidence="21">
    <location>
        <begin position="153"/>
        <end position="165"/>
    </location>
</feature>
<evidence type="ECO:0000313" key="24">
    <source>
        <dbReference type="EMBL" id="CUS08336.1"/>
    </source>
</evidence>
<evidence type="ECO:0000259" key="23">
    <source>
        <dbReference type="PROSITE" id="PS50156"/>
    </source>
</evidence>
<keyword evidence="25" id="KW-1185">Reference proteome</keyword>
<dbReference type="InterPro" id="IPR001680">
    <property type="entry name" value="WD40_rpt"/>
</dbReference>
<feature type="compositionally biased region" description="Gly residues" evidence="21">
    <location>
        <begin position="143"/>
        <end position="152"/>
    </location>
</feature>
<dbReference type="GO" id="GO:0008203">
    <property type="term" value="P:cholesterol metabolic process"/>
    <property type="evidence" value="ECO:0007669"/>
    <property type="project" value="UniProtKB-KW"/>
</dbReference>
<evidence type="ECO:0000256" key="8">
    <source>
        <dbReference type="ARBA" id="ARBA00022692"/>
    </source>
</evidence>
<dbReference type="Gene3D" id="2.130.10.10">
    <property type="entry name" value="YVTN repeat-like/Quinoprotein amine dehydrogenase"/>
    <property type="match status" value="1"/>
</dbReference>
<dbReference type="GO" id="GO:0032936">
    <property type="term" value="C:SREBP-SCAP complex"/>
    <property type="evidence" value="ECO:0007669"/>
    <property type="project" value="TreeGrafter"/>
</dbReference>
<dbReference type="GO" id="GO:0000139">
    <property type="term" value="C:Golgi membrane"/>
    <property type="evidence" value="ECO:0007669"/>
    <property type="project" value="UniProtKB-SubCell"/>
</dbReference>
<feature type="region of interest" description="Disordered" evidence="21">
    <location>
        <begin position="1129"/>
        <end position="1149"/>
    </location>
</feature>
<feature type="region of interest" description="Disordered" evidence="21">
    <location>
        <begin position="128"/>
        <end position="171"/>
    </location>
</feature>
<dbReference type="Proteomes" id="UP001412239">
    <property type="component" value="Unassembled WGS sequence"/>
</dbReference>
<comment type="similarity">
    <text evidence="4">Belongs to the WD repeat SCAP family.</text>
</comment>
<evidence type="ECO:0000256" key="1">
    <source>
        <dbReference type="ARBA" id="ARBA00004477"/>
    </source>
</evidence>
<dbReference type="InterPro" id="IPR030225">
    <property type="entry name" value="SCAP"/>
</dbReference>
<comment type="function">
    <text evidence="19">Escort protein required for cholesterol as well as lipid homeostasis. Regulates export of the SCAP-SREBP complex from the endoplasmic reticulum to the Golgi upon low cholesterol, thereby regulating the processing of sterol regulatory element-binding proteins (SREBPs) SREBF1/SREBP1 and SREBF2/SREBP2. At high sterol concentrations, formation of a ternary complex with INSIG (INSIG1 or INSIG2) leads to mask the ER export signal in SCAP, promoting retention of the complex in the endoplasmic reticulum. Low sterol concentrations trigger release of INSIG, a conformational change in the SSD domain of SCAP, unmasking of the ER export signal, promoting recruitment into COPII-coated vesicles and transport of the SCAP-SREBP to the Golgi: in the Golgi, SREBPs are then processed, releasing the transcription factor fragment of SREBPs from the membrane, its import into the nucleus and up-regulation of LDLR, INSIG1 and the mevalonate pathway. Binds cholesterol via its SSD domain.</text>
</comment>
<feature type="domain" description="SSD" evidence="23">
    <location>
        <begin position="300"/>
        <end position="458"/>
    </location>
</feature>
<keyword evidence="7 20" id="KW-0853">WD repeat</keyword>
<organism evidence="24 25">
    <name type="scientific">Tuber aestivum</name>
    <name type="common">summer truffle</name>
    <dbReference type="NCBI Taxonomy" id="59557"/>
    <lineage>
        <taxon>Eukaryota</taxon>
        <taxon>Fungi</taxon>
        <taxon>Dikarya</taxon>
        <taxon>Ascomycota</taxon>
        <taxon>Pezizomycotina</taxon>
        <taxon>Pezizomycetes</taxon>
        <taxon>Pezizales</taxon>
        <taxon>Tuberaceae</taxon>
        <taxon>Tuber</taxon>
    </lineage>
</organism>